<accession>A0A3M6QYX2</accession>
<dbReference type="Gene3D" id="3.10.580.10">
    <property type="entry name" value="CBS-domain"/>
    <property type="match status" value="1"/>
</dbReference>
<dbReference type="PROSITE" id="PS51371">
    <property type="entry name" value="CBS"/>
    <property type="match status" value="2"/>
</dbReference>
<dbReference type="InterPro" id="IPR051257">
    <property type="entry name" value="Diverse_CBS-Domain"/>
</dbReference>
<evidence type="ECO:0000313" key="5">
    <source>
        <dbReference type="EMBL" id="RMX07829.1"/>
    </source>
</evidence>
<dbReference type="CDD" id="cd00038">
    <property type="entry name" value="CAP_ED"/>
    <property type="match status" value="1"/>
</dbReference>
<dbReference type="InterPro" id="IPR000644">
    <property type="entry name" value="CBS_dom"/>
</dbReference>
<dbReference type="Proteomes" id="UP000278006">
    <property type="component" value="Unassembled WGS sequence"/>
</dbReference>
<gene>
    <name evidence="5" type="ORF">D8I35_01495</name>
</gene>
<dbReference type="EMBL" id="RDQO01000001">
    <property type="protein sequence ID" value="RMX07829.1"/>
    <property type="molecule type" value="Genomic_DNA"/>
</dbReference>
<dbReference type="Pfam" id="PF03445">
    <property type="entry name" value="DUF294"/>
    <property type="match status" value="1"/>
</dbReference>
<dbReference type="CDD" id="cd05401">
    <property type="entry name" value="NT_GlnE_GlnD_like"/>
    <property type="match status" value="1"/>
</dbReference>
<dbReference type="GO" id="GO:0008773">
    <property type="term" value="F:[protein-PII] uridylyltransferase activity"/>
    <property type="evidence" value="ECO:0007669"/>
    <property type="project" value="InterPro"/>
</dbReference>
<dbReference type="Pfam" id="PF10335">
    <property type="entry name" value="DUF294_C"/>
    <property type="match status" value="1"/>
</dbReference>
<name>A0A3M6QYX2_9BURK</name>
<keyword evidence="6" id="KW-1185">Reference proteome</keyword>
<dbReference type="Pfam" id="PF00571">
    <property type="entry name" value="CBS"/>
    <property type="match status" value="2"/>
</dbReference>
<dbReference type="AlphaFoldDB" id="A0A3M6QYX2"/>
<dbReference type="Gene3D" id="2.60.120.10">
    <property type="entry name" value="Jelly Rolls"/>
    <property type="match status" value="1"/>
</dbReference>
<dbReference type="InterPro" id="IPR005105">
    <property type="entry name" value="GlnD_Uridyltrans_N"/>
</dbReference>
<comment type="caution">
    <text evidence="5">The sequence shown here is derived from an EMBL/GenBank/DDBJ whole genome shotgun (WGS) entry which is preliminary data.</text>
</comment>
<dbReference type="OrthoDB" id="9808528at2"/>
<evidence type="ECO:0000256" key="1">
    <source>
        <dbReference type="ARBA" id="ARBA00023122"/>
    </source>
</evidence>
<organism evidence="5 6">
    <name type="scientific">Corticibacter populi</name>
    <dbReference type="NCBI Taxonomy" id="1550736"/>
    <lineage>
        <taxon>Bacteria</taxon>
        <taxon>Pseudomonadati</taxon>
        <taxon>Pseudomonadota</taxon>
        <taxon>Betaproteobacteria</taxon>
        <taxon>Burkholderiales</taxon>
        <taxon>Comamonadaceae</taxon>
        <taxon>Corticibacter</taxon>
    </lineage>
</organism>
<feature type="domain" description="Cyclic nucleotide-binding" evidence="3">
    <location>
        <begin position="31"/>
        <end position="135"/>
    </location>
</feature>
<dbReference type="InterPro" id="IPR018490">
    <property type="entry name" value="cNMP-bd_dom_sf"/>
</dbReference>
<keyword evidence="1 2" id="KW-0129">CBS domain</keyword>
<dbReference type="InterPro" id="IPR014710">
    <property type="entry name" value="RmlC-like_jellyroll"/>
</dbReference>
<evidence type="ECO:0000259" key="3">
    <source>
        <dbReference type="PROSITE" id="PS50042"/>
    </source>
</evidence>
<dbReference type="InterPro" id="IPR046342">
    <property type="entry name" value="CBS_dom_sf"/>
</dbReference>
<reference evidence="5 6" key="1">
    <citation type="submission" date="2018-10" db="EMBL/GenBank/DDBJ databases">
        <title>Draft genome of Cortibacter populi DSM10536.</title>
        <authorList>
            <person name="Bernier A.-M."/>
            <person name="Bernard K."/>
        </authorList>
    </citation>
    <scope>NUCLEOTIDE SEQUENCE [LARGE SCALE GENOMIC DNA]</scope>
    <source>
        <strain evidence="5 6">DSM 105136</strain>
    </source>
</reference>
<feature type="domain" description="CBS" evidence="4">
    <location>
        <begin position="182"/>
        <end position="239"/>
    </location>
</feature>
<dbReference type="Pfam" id="PF00027">
    <property type="entry name" value="cNMP_binding"/>
    <property type="match status" value="1"/>
</dbReference>
<dbReference type="PANTHER" id="PTHR43080">
    <property type="entry name" value="CBS DOMAIN-CONTAINING PROTEIN CBSX3, MITOCHONDRIAL"/>
    <property type="match status" value="1"/>
</dbReference>
<protein>
    <submittedName>
        <fullName evidence="5">CBS domain-containing protein</fullName>
    </submittedName>
</protein>
<dbReference type="SUPFAM" id="SSF54631">
    <property type="entry name" value="CBS-domain pair"/>
    <property type="match status" value="1"/>
</dbReference>
<feature type="domain" description="CBS" evidence="4">
    <location>
        <begin position="247"/>
        <end position="305"/>
    </location>
</feature>
<evidence type="ECO:0000256" key="2">
    <source>
        <dbReference type="PROSITE-ProRule" id="PRU00703"/>
    </source>
</evidence>
<dbReference type="PANTHER" id="PTHR43080:SF2">
    <property type="entry name" value="CBS DOMAIN-CONTAINING PROTEIN"/>
    <property type="match status" value="1"/>
</dbReference>
<proteinExistence type="predicted"/>
<dbReference type="RefSeq" id="WP_122225951.1">
    <property type="nucleotide sequence ID" value="NZ_RDQO01000001.1"/>
</dbReference>
<dbReference type="SUPFAM" id="SSF51206">
    <property type="entry name" value="cAMP-binding domain-like"/>
    <property type="match status" value="1"/>
</dbReference>
<dbReference type="SMART" id="SM00116">
    <property type="entry name" value="CBS"/>
    <property type="match status" value="2"/>
</dbReference>
<sequence length="652" mass="71223">MEKEPPAEAPARQAVAQNLHGLANFLRQHPPFDQMEPGHVLELLEHCRLEFFAAGSVVLAPEHGLVRHWYLLRQGHVTGLRPGGEGEPDQHVELWPGEGFPYGALLGERPTRSRFVAAEDSFCLLLPAAAFGRLLQRSEVLRDFALRGVSGLLGRLGRQIQASAVQTMGSDDPLDAPLASLMAREPLCCLPDDSLRQAVAGMNERRVGSTAVVDEAGRLLGIFTLRDLRRAVTDPAIDLDGPIRQAMTPDPFHLQPEHTLFDAAMLMTQHHFGHVCIVADGRLVGVVSERDLFALQKVDMVHLARAMRQSDSFEHLQALRAGMPRLVAHMLAHGASAEQVLHLVTQLNDHTTTRVIELVARAQGMSGAALAGIGWIAFGSEARGEQTLLTDQDNGLVFLAEDKAQASERQAQLLPLAQAINAALDQCGLGLCPGNIMAGNPALCLAGFQWRAFFNRIVQGREPQGLLHATIFFDMRQVWGDDGGFAELQRHAVEAVRAEPAFQRLMAGVALENAPPLGGLKDWLGQALGQTLGRGGQGAAIDLKKQAITLFVDAARVLALAHGIAAASTVQRLRLLGERGHLEPARAEAYVEAFNYLQQLRLRHHQRQLQQGLALDNRLLLAELNALDQRVLRAALAQARHLQDSLRLRYQL</sequence>
<dbReference type="InterPro" id="IPR000595">
    <property type="entry name" value="cNMP-bd_dom"/>
</dbReference>
<evidence type="ECO:0000313" key="6">
    <source>
        <dbReference type="Proteomes" id="UP000278006"/>
    </source>
</evidence>
<dbReference type="PROSITE" id="PS50042">
    <property type="entry name" value="CNMP_BINDING_3"/>
    <property type="match status" value="1"/>
</dbReference>
<dbReference type="InterPro" id="IPR018821">
    <property type="entry name" value="DUF294_put_nucleoTrafse_sb-bd"/>
</dbReference>
<evidence type="ECO:0000259" key="4">
    <source>
        <dbReference type="PROSITE" id="PS51371"/>
    </source>
</evidence>